<evidence type="ECO:0000256" key="13">
    <source>
        <dbReference type="SAM" id="MobiDB-lite"/>
    </source>
</evidence>
<accession>A0ABU9BJY1</accession>
<evidence type="ECO:0000256" key="12">
    <source>
        <dbReference type="SAM" id="Coils"/>
    </source>
</evidence>
<comment type="caution">
    <text evidence="15">The sequence shown here is derived from an EMBL/GenBank/DDBJ whole genome shotgun (WGS) entry which is preliminary data.</text>
</comment>
<protein>
    <recommendedName>
        <fullName evidence="4">Flagellar assembly protein FliH</fullName>
    </recommendedName>
    <alternativeName>
        <fullName evidence="11">Type 3 secretion system stator protein</fullName>
    </alternativeName>
</protein>
<evidence type="ECO:0000256" key="1">
    <source>
        <dbReference type="ARBA" id="ARBA00003041"/>
    </source>
</evidence>
<feature type="domain" description="Flagellar assembly protein FliH/Type III secretion system HrpE" evidence="14">
    <location>
        <begin position="102"/>
        <end position="217"/>
    </location>
</feature>
<evidence type="ECO:0000256" key="11">
    <source>
        <dbReference type="ARBA" id="ARBA00040494"/>
    </source>
</evidence>
<comment type="subcellular location">
    <subcellularLocation>
        <location evidence="2">Cytoplasm</location>
    </subcellularLocation>
</comment>
<sequence>MWVWLHSGGLQVGVEDGLIRRRDLAGFDELQGLLGSLRAEAERLADQARIEAEAMRHEAERAAEAIRRQAHDEADELRRNAQEQGLAQGLAEAAERWHARRLEAQWQRTQELAAQQQVMASVVVTAVERIVRAEPARALFEQALTQVHDLLREASEARLCVHPGDVASAGEAVQTLPRRAGAEVALRVVADASLAPGACRFESDLGVLDASLDLQLASLRRAIESAQAKAQVETQAETRDEVSPELDEVTL</sequence>
<keyword evidence="16" id="KW-1185">Reference proteome</keyword>
<feature type="coiled-coil region" evidence="12">
    <location>
        <begin position="27"/>
        <end position="80"/>
    </location>
</feature>
<evidence type="ECO:0000256" key="8">
    <source>
        <dbReference type="ARBA" id="ARBA00022927"/>
    </source>
</evidence>
<feature type="region of interest" description="Disordered" evidence="13">
    <location>
        <begin position="230"/>
        <end position="251"/>
    </location>
</feature>
<proteinExistence type="inferred from homology"/>
<reference evidence="15 16" key="1">
    <citation type="submission" date="2024-04" db="EMBL/GenBank/DDBJ databases">
        <title>Novel species of the genus Ideonella isolated from streams.</title>
        <authorList>
            <person name="Lu H."/>
        </authorList>
    </citation>
    <scope>NUCLEOTIDE SEQUENCE [LARGE SCALE GENOMIC DNA]</scope>
    <source>
        <strain evidence="15 16">DXS29W</strain>
    </source>
</reference>
<dbReference type="InterPro" id="IPR012842">
    <property type="entry name" value="T3SS_SctL/SctL2"/>
</dbReference>
<evidence type="ECO:0000256" key="10">
    <source>
        <dbReference type="ARBA" id="ARBA00024335"/>
    </source>
</evidence>
<evidence type="ECO:0000256" key="5">
    <source>
        <dbReference type="ARBA" id="ARBA00022448"/>
    </source>
</evidence>
<evidence type="ECO:0000256" key="9">
    <source>
        <dbReference type="ARBA" id="ARBA00023225"/>
    </source>
</evidence>
<dbReference type="PANTHER" id="PTHR34982:SF1">
    <property type="entry name" value="FLAGELLAR ASSEMBLY PROTEIN FLIH"/>
    <property type="match status" value="1"/>
</dbReference>
<dbReference type="RefSeq" id="WP_341423695.1">
    <property type="nucleotide sequence ID" value="NZ_JBBUTG010000001.1"/>
</dbReference>
<evidence type="ECO:0000256" key="4">
    <source>
        <dbReference type="ARBA" id="ARBA00016507"/>
    </source>
</evidence>
<keyword evidence="7" id="KW-1005">Bacterial flagellum biogenesis</keyword>
<organism evidence="15 16">
    <name type="scientific">Ideonella lacteola</name>
    <dbReference type="NCBI Taxonomy" id="2984193"/>
    <lineage>
        <taxon>Bacteria</taxon>
        <taxon>Pseudomonadati</taxon>
        <taxon>Pseudomonadota</taxon>
        <taxon>Betaproteobacteria</taxon>
        <taxon>Burkholderiales</taxon>
        <taxon>Sphaerotilaceae</taxon>
        <taxon>Ideonella</taxon>
    </lineage>
</organism>
<evidence type="ECO:0000256" key="7">
    <source>
        <dbReference type="ARBA" id="ARBA00022795"/>
    </source>
</evidence>
<comment type="similarity">
    <text evidence="10">Belongs to the SctL stator family.</text>
</comment>
<dbReference type="Pfam" id="PF02108">
    <property type="entry name" value="FliH"/>
    <property type="match status" value="1"/>
</dbReference>
<evidence type="ECO:0000256" key="2">
    <source>
        <dbReference type="ARBA" id="ARBA00004496"/>
    </source>
</evidence>
<dbReference type="EMBL" id="JBBUTG010000001">
    <property type="protein sequence ID" value="MEK8029354.1"/>
    <property type="molecule type" value="Genomic_DNA"/>
</dbReference>
<dbReference type="InterPro" id="IPR018035">
    <property type="entry name" value="Flagellar_FliH/T3SS_HrpE"/>
</dbReference>
<dbReference type="PANTHER" id="PTHR34982">
    <property type="entry name" value="YOP PROTEINS TRANSLOCATION PROTEIN L"/>
    <property type="match status" value="1"/>
</dbReference>
<keyword evidence="9" id="KW-1006">Bacterial flagellum protein export</keyword>
<dbReference type="Proteomes" id="UP001371218">
    <property type="component" value="Unassembled WGS sequence"/>
</dbReference>
<keyword evidence="8" id="KW-0653">Protein transport</keyword>
<comment type="similarity">
    <text evidence="3">Belongs to the FliH family.</text>
</comment>
<comment type="function">
    <text evidence="1">Needed for flagellar regrowth and assembly.</text>
</comment>
<keyword evidence="5" id="KW-0813">Transport</keyword>
<evidence type="ECO:0000256" key="6">
    <source>
        <dbReference type="ARBA" id="ARBA00022490"/>
    </source>
</evidence>
<evidence type="ECO:0000256" key="3">
    <source>
        <dbReference type="ARBA" id="ARBA00006602"/>
    </source>
</evidence>
<name>A0ABU9BJY1_9BURK</name>
<keyword evidence="12" id="KW-0175">Coiled coil</keyword>
<dbReference type="InterPro" id="IPR051472">
    <property type="entry name" value="T3SS_Stator/FliH"/>
</dbReference>
<evidence type="ECO:0000313" key="15">
    <source>
        <dbReference type="EMBL" id="MEK8029354.1"/>
    </source>
</evidence>
<evidence type="ECO:0000259" key="14">
    <source>
        <dbReference type="Pfam" id="PF02108"/>
    </source>
</evidence>
<gene>
    <name evidence="15" type="primary">sctL</name>
    <name evidence="15" type="ORF">AACH06_00860</name>
</gene>
<keyword evidence="6" id="KW-0963">Cytoplasm</keyword>
<evidence type="ECO:0000313" key="16">
    <source>
        <dbReference type="Proteomes" id="UP001371218"/>
    </source>
</evidence>
<dbReference type="NCBIfam" id="TIGR02499">
    <property type="entry name" value="HrpE_YscL_not"/>
    <property type="match status" value="1"/>
</dbReference>